<evidence type="ECO:0000313" key="1">
    <source>
        <dbReference type="EMBL" id="KAJ8712254.1"/>
    </source>
</evidence>
<organism evidence="1 2">
    <name type="scientific">Mythimna separata</name>
    <name type="common">Oriental armyworm</name>
    <name type="synonym">Pseudaletia separata</name>
    <dbReference type="NCBI Taxonomy" id="271217"/>
    <lineage>
        <taxon>Eukaryota</taxon>
        <taxon>Metazoa</taxon>
        <taxon>Ecdysozoa</taxon>
        <taxon>Arthropoda</taxon>
        <taxon>Hexapoda</taxon>
        <taxon>Insecta</taxon>
        <taxon>Pterygota</taxon>
        <taxon>Neoptera</taxon>
        <taxon>Endopterygota</taxon>
        <taxon>Lepidoptera</taxon>
        <taxon>Glossata</taxon>
        <taxon>Ditrysia</taxon>
        <taxon>Noctuoidea</taxon>
        <taxon>Noctuidae</taxon>
        <taxon>Noctuinae</taxon>
        <taxon>Hadenini</taxon>
        <taxon>Mythimna</taxon>
    </lineage>
</organism>
<accession>A0AAD8DPM6</accession>
<comment type="caution">
    <text evidence="1">The sequence shown here is derived from an EMBL/GenBank/DDBJ whole genome shotgun (WGS) entry which is preliminary data.</text>
</comment>
<gene>
    <name evidence="1" type="ORF">PYW07_005096</name>
</gene>
<keyword evidence="2" id="KW-1185">Reference proteome</keyword>
<evidence type="ECO:0000313" key="2">
    <source>
        <dbReference type="Proteomes" id="UP001231518"/>
    </source>
</evidence>
<dbReference type="EMBL" id="JARGEI010000021">
    <property type="protein sequence ID" value="KAJ8712254.1"/>
    <property type="molecule type" value="Genomic_DNA"/>
</dbReference>
<protein>
    <submittedName>
        <fullName evidence="1">Uncharacterized protein</fullName>
    </submittedName>
</protein>
<dbReference type="AlphaFoldDB" id="A0AAD8DPM6"/>
<proteinExistence type="predicted"/>
<dbReference type="Proteomes" id="UP001231518">
    <property type="component" value="Chromosome 17"/>
</dbReference>
<reference evidence="1" key="1">
    <citation type="submission" date="2023-03" db="EMBL/GenBank/DDBJ databases">
        <title>Chromosome-level genomes of two armyworms, Mythimna separata and Mythimna loreyi, provide insights into the biosynthesis and reception of sex pheromones.</title>
        <authorList>
            <person name="Zhao H."/>
        </authorList>
    </citation>
    <scope>NUCLEOTIDE SEQUENCE</scope>
    <source>
        <strain evidence="1">BeijingLab</strain>
        <tissue evidence="1">Pupa</tissue>
    </source>
</reference>
<name>A0AAD8DPM6_MYTSE</name>
<sequence length="176" mass="19098">MWALPVLRTRGYLAAVEFHAHAASLGSLSPCDLYLVNLGSVVRCETSIRTPPSRATVILRTSSAAAPALERKRWLAVVGAVAKGIRRMRDLYRAGGGGAGCGDVRKRWQLPSTPGVILPQATAARATYQASQFFLSTAPHATHSLSPCQHEKSPLINYCFLLQTQQSPPRSRVIYT</sequence>